<evidence type="ECO:0000313" key="1">
    <source>
        <dbReference type="EMBL" id="GAJ05765.1"/>
    </source>
</evidence>
<organism evidence="1">
    <name type="scientific">marine sediment metagenome</name>
    <dbReference type="NCBI Taxonomy" id="412755"/>
    <lineage>
        <taxon>unclassified sequences</taxon>
        <taxon>metagenomes</taxon>
        <taxon>ecological metagenomes</taxon>
    </lineage>
</organism>
<dbReference type="AlphaFoldDB" id="X1VFQ5"/>
<dbReference type="EMBL" id="BARW01031745">
    <property type="protein sequence ID" value="GAJ05765.1"/>
    <property type="molecule type" value="Genomic_DNA"/>
</dbReference>
<sequence>KIGPPEKMEDWINLLFVFIVRNYADEDDFVEKNKGRKVKYGVIGILKNLKGKIRKLSIKEKGDAIKYKRYLTVAESTIKRVNRSRRDPKIITSYTLMDDVTIKPSEICFLETNTTIEFVTSMMEFKFVELGIIVDQFKITSDDLRTIWQFAKAKVSEEEKPPPEEVKLEIPPELEKLAEWARKFPTAEDFTVSVKKYAGDLYVGGTIPVTTVGELSNILKKHKFIKKGRYADYEAFWEVARELR</sequence>
<reference evidence="1" key="1">
    <citation type="journal article" date="2014" name="Front. Microbiol.">
        <title>High frequency of phylogenetically diverse reductive dehalogenase-homologous genes in deep subseafloor sedimentary metagenomes.</title>
        <authorList>
            <person name="Kawai M."/>
            <person name="Futagami T."/>
            <person name="Toyoda A."/>
            <person name="Takaki Y."/>
            <person name="Nishi S."/>
            <person name="Hori S."/>
            <person name="Arai W."/>
            <person name="Tsubouchi T."/>
            <person name="Morono Y."/>
            <person name="Uchiyama I."/>
            <person name="Ito T."/>
            <person name="Fujiyama A."/>
            <person name="Inagaki F."/>
            <person name="Takami H."/>
        </authorList>
    </citation>
    <scope>NUCLEOTIDE SEQUENCE</scope>
    <source>
        <strain evidence="1">Expedition CK06-06</strain>
    </source>
</reference>
<accession>X1VFQ5</accession>
<comment type="caution">
    <text evidence="1">The sequence shown here is derived from an EMBL/GenBank/DDBJ whole genome shotgun (WGS) entry which is preliminary data.</text>
</comment>
<name>X1VFQ5_9ZZZZ</name>
<gene>
    <name evidence="1" type="ORF">S12H4_50419</name>
</gene>
<protein>
    <submittedName>
        <fullName evidence="1">Uncharacterized protein</fullName>
    </submittedName>
</protein>
<feature type="non-terminal residue" evidence="1">
    <location>
        <position position="1"/>
    </location>
</feature>
<proteinExistence type="predicted"/>
<feature type="non-terminal residue" evidence="1">
    <location>
        <position position="244"/>
    </location>
</feature>